<dbReference type="InterPro" id="IPR008979">
    <property type="entry name" value="Galactose-bd-like_sf"/>
</dbReference>
<reference evidence="2 3" key="1">
    <citation type="journal article" date="2006" name="Science">
        <title>Phytophthora genome sequences uncover evolutionary origins and mechanisms of pathogenesis.</title>
        <authorList>
            <person name="Tyler B.M."/>
            <person name="Tripathy S."/>
            <person name="Zhang X."/>
            <person name="Dehal P."/>
            <person name="Jiang R.H."/>
            <person name="Aerts A."/>
            <person name="Arredondo F.D."/>
            <person name="Baxter L."/>
            <person name="Bensasson D."/>
            <person name="Beynon J.L."/>
            <person name="Chapman J."/>
            <person name="Damasceno C.M."/>
            <person name="Dorrance A.E."/>
            <person name="Dou D."/>
            <person name="Dickerman A.W."/>
            <person name="Dubchak I.L."/>
            <person name="Garbelotto M."/>
            <person name="Gijzen M."/>
            <person name="Gordon S.G."/>
            <person name="Govers F."/>
            <person name="Grunwald N.J."/>
            <person name="Huang W."/>
            <person name="Ivors K.L."/>
            <person name="Jones R.W."/>
            <person name="Kamoun S."/>
            <person name="Krampis K."/>
            <person name="Lamour K.H."/>
            <person name="Lee M.K."/>
            <person name="McDonald W.H."/>
            <person name="Medina M."/>
            <person name="Meijer H.J."/>
            <person name="Nordberg E.K."/>
            <person name="Maclean D.J."/>
            <person name="Ospina-Giraldo M.D."/>
            <person name="Morris P.F."/>
            <person name="Phuntumart V."/>
            <person name="Putnam N.H."/>
            <person name="Rash S."/>
            <person name="Rose J.K."/>
            <person name="Sakihama Y."/>
            <person name="Salamov A.A."/>
            <person name="Savidor A."/>
            <person name="Scheuring C.F."/>
            <person name="Smith B.M."/>
            <person name="Sobral B.W."/>
            <person name="Terry A."/>
            <person name="Torto-Alalibo T.A."/>
            <person name="Win J."/>
            <person name="Xu Z."/>
            <person name="Zhang H."/>
            <person name="Grigoriev I.V."/>
            <person name="Rokhsar D.S."/>
            <person name="Boore J.L."/>
        </authorList>
    </citation>
    <scope>NUCLEOTIDE SEQUENCE [LARGE SCALE GENOMIC DNA]</scope>
    <source>
        <strain evidence="2 3">P6497</strain>
    </source>
</reference>
<protein>
    <recommendedName>
        <fullName evidence="1">Centrosomal protein CEP104 N-terminal domain-containing protein</fullName>
    </recommendedName>
</protein>
<dbReference type="GeneID" id="20644971"/>
<dbReference type="Pfam" id="PF21038">
    <property type="entry name" value="CEP104_N"/>
    <property type="match status" value="1"/>
</dbReference>
<dbReference type="SMR" id="G4YN78"/>
<evidence type="ECO:0000313" key="2">
    <source>
        <dbReference type="EMBL" id="EGZ30031.1"/>
    </source>
</evidence>
<organism evidence="2 3">
    <name type="scientific">Phytophthora sojae (strain P6497)</name>
    <name type="common">Soybean stem and root rot agent</name>
    <name type="synonym">Phytophthora megasperma f. sp. glycines</name>
    <dbReference type="NCBI Taxonomy" id="1094619"/>
    <lineage>
        <taxon>Eukaryota</taxon>
        <taxon>Sar</taxon>
        <taxon>Stramenopiles</taxon>
        <taxon>Oomycota</taxon>
        <taxon>Peronosporomycetes</taxon>
        <taxon>Peronosporales</taxon>
        <taxon>Peronosporaceae</taxon>
        <taxon>Phytophthora</taxon>
    </lineage>
</organism>
<feature type="domain" description="Centrosomal protein CEP104 N-terminal" evidence="1">
    <location>
        <begin position="39"/>
        <end position="163"/>
    </location>
</feature>
<gene>
    <name evidence="2" type="ORF">PHYSODRAFT_323484</name>
</gene>
<dbReference type="AlphaFoldDB" id="G4YN78"/>
<dbReference type="RefSeq" id="XP_009517306.1">
    <property type="nucleotide sequence ID" value="XM_009519011.1"/>
</dbReference>
<keyword evidence="3" id="KW-1185">Reference proteome</keyword>
<dbReference type="PANTHER" id="PTHR13371:SF0">
    <property type="entry name" value="CENTROSOMAL PROTEIN OF 104 KDA"/>
    <property type="match status" value="1"/>
</dbReference>
<name>G4YN78_PHYSP</name>
<dbReference type="PANTHER" id="PTHR13371">
    <property type="entry name" value="GLYCINE-, GLUTAMATE-, THIENYLCYCLOHEXYLPIPERIDINE-BINDING PROTEIN"/>
    <property type="match status" value="1"/>
</dbReference>
<dbReference type="SUPFAM" id="SSF49785">
    <property type="entry name" value="Galactose-binding domain-like"/>
    <property type="match status" value="1"/>
</dbReference>
<proteinExistence type="predicted"/>
<dbReference type="InterPro" id="IPR048739">
    <property type="entry name" value="CEP104_N"/>
</dbReference>
<dbReference type="KEGG" id="psoj:PHYSODRAFT_323484"/>
<dbReference type="InterPro" id="IPR052607">
    <property type="entry name" value="CEP104-like"/>
</dbReference>
<accession>G4YN78</accession>
<dbReference type="GO" id="GO:0005929">
    <property type="term" value="C:cilium"/>
    <property type="evidence" value="ECO:0007669"/>
    <property type="project" value="TreeGrafter"/>
</dbReference>
<evidence type="ECO:0000313" key="3">
    <source>
        <dbReference type="Proteomes" id="UP000002640"/>
    </source>
</evidence>
<dbReference type="InParanoid" id="G4YN78"/>
<dbReference type="Proteomes" id="UP000002640">
    <property type="component" value="Unassembled WGS sequence"/>
</dbReference>
<sequence length="302" mass="33520">MSDEGRAAAHLELVFCSSEDERCPATNVTRPRGGQLTVWESEKFCEFPQELVFRVNHGLPTRIEQVNLLSHPFKVATRVEICTSSASSDGIHDGKTGMRFERLGFVCVLSNDSTDVAACELQEVQLPRPCPKITHLRLVLHSCHQTRSNLFSQVGLASVVALGPQQTSVVLPMIPSPRKNNTMDAPSPRRRAYSAYDTNVSKPVKTFGTKSPRAADIYIKDTQEQKTPEQIIADIQIGKQLAQFAGDDTLVLPWISLEREANQLTSVFEEAAAPDRLANLPQMQSDTRSYTTEDLFTYVDQG</sequence>
<dbReference type="Gene3D" id="2.60.120.260">
    <property type="entry name" value="Galactose-binding domain-like"/>
    <property type="match status" value="1"/>
</dbReference>
<evidence type="ECO:0000259" key="1">
    <source>
        <dbReference type="Pfam" id="PF21038"/>
    </source>
</evidence>
<dbReference type="EMBL" id="JH159151">
    <property type="protein sequence ID" value="EGZ30031.1"/>
    <property type="molecule type" value="Genomic_DNA"/>
</dbReference>